<protein>
    <submittedName>
        <fullName evidence="2">Uncharacterized protein</fullName>
    </submittedName>
</protein>
<feature type="compositionally biased region" description="Basic and acidic residues" evidence="1">
    <location>
        <begin position="94"/>
        <end position="113"/>
    </location>
</feature>
<feature type="compositionally biased region" description="Basic and acidic residues" evidence="1">
    <location>
        <begin position="35"/>
        <end position="52"/>
    </location>
</feature>
<evidence type="ECO:0000313" key="3">
    <source>
        <dbReference type="Proteomes" id="UP000298663"/>
    </source>
</evidence>
<reference evidence="2 3" key="1">
    <citation type="journal article" date="2015" name="Genome Biol.">
        <title>Comparative genomics of Steinernema reveals deeply conserved gene regulatory networks.</title>
        <authorList>
            <person name="Dillman A.R."/>
            <person name="Macchietto M."/>
            <person name="Porter C.F."/>
            <person name="Rogers A."/>
            <person name="Williams B."/>
            <person name="Antoshechkin I."/>
            <person name="Lee M.M."/>
            <person name="Goodwin Z."/>
            <person name="Lu X."/>
            <person name="Lewis E.E."/>
            <person name="Goodrich-Blair H."/>
            <person name="Stock S.P."/>
            <person name="Adams B.J."/>
            <person name="Sternberg P.W."/>
            <person name="Mortazavi A."/>
        </authorList>
    </citation>
    <scope>NUCLEOTIDE SEQUENCE [LARGE SCALE GENOMIC DNA]</scope>
    <source>
        <strain evidence="2 3">ALL</strain>
    </source>
</reference>
<feature type="compositionally biased region" description="Basic and acidic residues" evidence="1">
    <location>
        <begin position="213"/>
        <end position="243"/>
    </location>
</feature>
<feature type="compositionally biased region" description="Basic and acidic residues" evidence="1">
    <location>
        <begin position="189"/>
        <end position="200"/>
    </location>
</feature>
<organism evidence="2 3">
    <name type="scientific">Steinernema carpocapsae</name>
    <name type="common">Entomopathogenic nematode</name>
    <dbReference type="NCBI Taxonomy" id="34508"/>
    <lineage>
        <taxon>Eukaryota</taxon>
        <taxon>Metazoa</taxon>
        <taxon>Ecdysozoa</taxon>
        <taxon>Nematoda</taxon>
        <taxon>Chromadorea</taxon>
        <taxon>Rhabditida</taxon>
        <taxon>Tylenchina</taxon>
        <taxon>Panagrolaimomorpha</taxon>
        <taxon>Strongyloidoidea</taxon>
        <taxon>Steinernematidae</taxon>
        <taxon>Steinernema</taxon>
    </lineage>
</organism>
<feature type="compositionally biased region" description="Basic and acidic residues" evidence="1">
    <location>
        <begin position="144"/>
        <end position="159"/>
    </location>
</feature>
<feature type="compositionally biased region" description="Polar residues" evidence="1">
    <location>
        <begin position="1"/>
        <end position="11"/>
    </location>
</feature>
<evidence type="ECO:0000313" key="2">
    <source>
        <dbReference type="EMBL" id="TKR77707.1"/>
    </source>
</evidence>
<name>A0A4U5N570_STECR</name>
<feature type="region of interest" description="Disordered" evidence="1">
    <location>
        <begin position="1"/>
        <end position="254"/>
    </location>
</feature>
<gene>
    <name evidence="2" type="ORF">L596_018628</name>
</gene>
<keyword evidence="3" id="KW-1185">Reference proteome</keyword>
<sequence length="254" mass="27729">MAATATSASSPKEQKSSTQPAPPASPAQRVEQPTEAEKPAAEAAKEVKEVKEPAPLPSVNPWFRGPQQKSPEPIFLKEQEPQKTKPEPTPVQENSKKPETPTEPAPSKDDKDAVVAGEAPASWPELTAENSSGNDEDAKEDESDGKRNDHKVARKDWKPLEINLGYAKPESQNRRSGPNGSQKKKSHRLHEGSHAGDKHRSPNGGHHTNTVAPHDHGDGEEQDYCDKTKVEEGDRRSKKDIAGKPRVNLGKRLN</sequence>
<dbReference type="AlphaFoldDB" id="A0A4U5N570"/>
<feature type="compositionally biased region" description="Basic and acidic residues" evidence="1">
    <location>
        <begin position="75"/>
        <end position="86"/>
    </location>
</feature>
<comment type="caution">
    <text evidence="2">The sequence shown here is derived from an EMBL/GenBank/DDBJ whole genome shotgun (WGS) entry which is preliminary data.</text>
</comment>
<dbReference type="EMBL" id="AZBU02000005">
    <property type="protein sequence ID" value="TKR77707.1"/>
    <property type="molecule type" value="Genomic_DNA"/>
</dbReference>
<feature type="compositionally biased region" description="Acidic residues" evidence="1">
    <location>
        <begin position="134"/>
        <end position="143"/>
    </location>
</feature>
<proteinExistence type="predicted"/>
<dbReference type="Proteomes" id="UP000298663">
    <property type="component" value="Unassembled WGS sequence"/>
</dbReference>
<reference evidence="2 3" key="2">
    <citation type="journal article" date="2019" name="G3 (Bethesda)">
        <title>Hybrid Assembly of the Genome of the Entomopathogenic Nematode Steinernema carpocapsae Identifies the X-Chromosome.</title>
        <authorList>
            <person name="Serra L."/>
            <person name="Macchietto M."/>
            <person name="Macias-Munoz A."/>
            <person name="McGill C.J."/>
            <person name="Rodriguez I.M."/>
            <person name="Rodriguez B."/>
            <person name="Murad R."/>
            <person name="Mortazavi A."/>
        </authorList>
    </citation>
    <scope>NUCLEOTIDE SEQUENCE [LARGE SCALE GENOMIC DNA]</scope>
    <source>
        <strain evidence="2 3">ALL</strain>
    </source>
</reference>
<accession>A0A4U5N570</accession>
<evidence type="ECO:0000256" key="1">
    <source>
        <dbReference type="SAM" id="MobiDB-lite"/>
    </source>
</evidence>